<gene>
    <name evidence="1" type="ORF">GLOINDRAFT_30730</name>
</gene>
<evidence type="ECO:0000313" key="1">
    <source>
        <dbReference type="EMBL" id="ESA09264.1"/>
    </source>
</evidence>
<dbReference type="EMBL" id="KI288275">
    <property type="protein sequence ID" value="ESA09264.1"/>
    <property type="molecule type" value="Genomic_DNA"/>
</dbReference>
<accession>U9TM41</accession>
<name>U9TM41_RHIID</name>
<proteinExistence type="predicted"/>
<protein>
    <submittedName>
        <fullName evidence="1">Uncharacterized protein</fullName>
    </submittedName>
</protein>
<dbReference type="HOGENOM" id="CLU_2513805_0_0_1"/>
<dbReference type="AlphaFoldDB" id="U9TM41"/>
<organism evidence="1">
    <name type="scientific">Rhizophagus irregularis (strain DAOM 181602 / DAOM 197198 / MUCL 43194)</name>
    <name type="common">Arbuscular mycorrhizal fungus</name>
    <name type="synonym">Glomus intraradices</name>
    <dbReference type="NCBI Taxonomy" id="747089"/>
    <lineage>
        <taxon>Eukaryota</taxon>
        <taxon>Fungi</taxon>
        <taxon>Fungi incertae sedis</taxon>
        <taxon>Mucoromycota</taxon>
        <taxon>Glomeromycotina</taxon>
        <taxon>Glomeromycetes</taxon>
        <taxon>Glomerales</taxon>
        <taxon>Glomeraceae</taxon>
        <taxon>Rhizophagus</taxon>
    </lineage>
</organism>
<reference evidence="1" key="1">
    <citation type="submission" date="2013-07" db="EMBL/GenBank/DDBJ databases">
        <title>The genome of an arbuscular mycorrhizal fungus provides insights into the evolution of the oldest plant symbiosis.</title>
        <authorList>
            <consortium name="DOE Joint Genome Institute"/>
            <person name="Tisserant E."/>
            <person name="Malbreil M."/>
            <person name="Kuo A."/>
            <person name="Kohler A."/>
            <person name="Symeonidi A."/>
            <person name="Balestrini R."/>
            <person name="Charron P."/>
            <person name="Duensing N."/>
            <person name="Frei-dit-Frey N."/>
            <person name="Gianinazzi-Pearson V."/>
            <person name="Gilbert B."/>
            <person name="Handa Y."/>
            <person name="Hijri M."/>
            <person name="Kaul R."/>
            <person name="Kawaguchi M."/>
            <person name="Krajinski F."/>
            <person name="Lammers P."/>
            <person name="Lapierre D."/>
            <person name="Masclaux F.G."/>
            <person name="Murat C."/>
            <person name="Morin E."/>
            <person name="Ndikumana S."/>
            <person name="Pagni M."/>
            <person name="Petitpierre D."/>
            <person name="Requena N."/>
            <person name="Rosikiewicz P."/>
            <person name="Riley R."/>
            <person name="Saito K."/>
            <person name="San Clemente H."/>
            <person name="Shapiro H."/>
            <person name="van Tuinen D."/>
            <person name="Becard G."/>
            <person name="Bonfante P."/>
            <person name="Paszkowski U."/>
            <person name="Shachar-Hill Y."/>
            <person name="Young J.P."/>
            <person name="Sanders I.R."/>
            <person name="Henrissat B."/>
            <person name="Rensing S.A."/>
            <person name="Grigoriev I.V."/>
            <person name="Corradi N."/>
            <person name="Roux C."/>
            <person name="Martin F."/>
        </authorList>
    </citation>
    <scope>NUCLEOTIDE SEQUENCE</scope>
    <source>
        <strain evidence="1">DAOM 197198</strain>
    </source>
</reference>
<sequence>MDLNLVTVFSGDNGSTVLSHHGSTPNINCTIFFSHELLNSPLWIFWKENFPFFDDLSSTTNSHDVVHPKEINYRYHRQYHSVHGQ</sequence>